<comment type="similarity">
    <text evidence="2 10">Belongs to the glycosyl hydrolase 10 (cellulase F) family.</text>
</comment>
<protein>
    <recommendedName>
        <fullName evidence="10">Beta-xylanase</fullName>
        <ecNumber evidence="10">3.2.1.8</ecNumber>
    </recommendedName>
</protein>
<feature type="active site" description="Nucleophile" evidence="9">
    <location>
        <position position="301"/>
    </location>
</feature>
<evidence type="ECO:0000313" key="12">
    <source>
        <dbReference type="EMBL" id="KAF3888361.1"/>
    </source>
</evidence>
<keyword evidence="14" id="KW-1185">Reference proteome</keyword>
<dbReference type="Pfam" id="PF00331">
    <property type="entry name" value="Glyco_hydro_10"/>
    <property type="match status" value="1"/>
</dbReference>
<reference evidence="12" key="2">
    <citation type="submission" date="2019-11" db="EMBL/GenBank/DDBJ databases">
        <title>Improved Assembly of Tolypothrix boutellei genome.</title>
        <authorList>
            <person name="Sarangi A.N."/>
            <person name="Mukherjee M."/>
            <person name="Ghosh S."/>
            <person name="Singh D."/>
            <person name="Das A."/>
            <person name="Kant S."/>
            <person name="Prusty A."/>
            <person name="Tripathy S."/>
        </authorList>
    </citation>
    <scope>NUCLEOTIDE SEQUENCE</scope>
    <source>
        <strain evidence="12">VB521301</strain>
    </source>
</reference>
<organism evidence="13">
    <name type="scientific">Tolypothrix bouteillei VB521301</name>
    <dbReference type="NCBI Taxonomy" id="1479485"/>
    <lineage>
        <taxon>Bacteria</taxon>
        <taxon>Bacillati</taxon>
        <taxon>Cyanobacteriota</taxon>
        <taxon>Cyanophyceae</taxon>
        <taxon>Nostocales</taxon>
        <taxon>Tolypothrichaceae</taxon>
        <taxon>Tolypothrix</taxon>
    </lineage>
</organism>
<evidence type="ECO:0000313" key="13">
    <source>
        <dbReference type="EMBL" id="KIE13399.1"/>
    </source>
</evidence>
<keyword evidence="7 10" id="KW-0326">Glycosidase</keyword>
<keyword evidence="5 10" id="KW-0378">Hydrolase</keyword>
<accession>A0A0C1R701</accession>
<feature type="domain" description="GH10" evidence="11">
    <location>
        <begin position="73"/>
        <end position="384"/>
    </location>
</feature>
<dbReference type="AlphaFoldDB" id="A0A0C1R701"/>
<gene>
    <name evidence="13" type="ORF">DA73_0204345</name>
    <name evidence="12" type="ORF">DA73_0400024870</name>
</gene>
<name>A0A0C1R701_9CYAN</name>
<keyword evidence="6 10" id="KW-0119">Carbohydrate metabolism</keyword>
<sequence length="391" mass="44104">MFNNSPLRRRHFLYLGLSGLAGGVAVGARKQMYRVQQTQQTRALDHPKREFTVVGQAPLKKRAVAKGLIYGAAATQYDLASDAKFTASFVQQCGILVPDLDLKWDALRPAPDKFDFTKADWLTEFAQRNSMLFRGHTLVWEQALPKWFKETVSPQNAERFLIEHINTVVKRYAGKMHSWDVVNEAVAKSLSDRSDGLSVNPWLSFLDKNYIDLSFRVAAQADPTALLVYNDRWLDYDTPRDSGQRLAVLKLLEHLKSIGTPVHALGIQAHLNGAETRFNATKLRNFLKDVASLGLKILITELDVSDRELPSAPAVRDRIVAAAYEDYLSVVLDERVVIAVLTWQLSDRYTWLSMYPRSDAALVRPLPLSSNLEPKLAWNAIARAFDNAPKR</sequence>
<dbReference type="InterPro" id="IPR017853">
    <property type="entry name" value="GH"/>
</dbReference>
<dbReference type="SUPFAM" id="SSF51445">
    <property type="entry name" value="(Trans)glycosidases"/>
    <property type="match status" value="1"/>
</dbReference>
<dbReference type="EMBL" id="JHEG02000019">
    <property type="protein sequence ID" value="KIE13399.1"/>
    <property type="molecule type" value="Genomic_DNA"/>
</dbReference>
<evidence type="ECO:0000256" key="2">
    <source>
        <dbReference type="ARBA" id="ARBA00007495"/>
    </source>
</evidence>
<reference evidence="13" key="1">
    <citation type="journal article" date="2015" name="Genome Announc.">
        <title>Draft Genome Sequence of Tolypothrix boutellei Strain VB521301.</title>
        <authorList>
            <person name="Chandrababunaidu M.M."/>
            <person name="Singh D."/>
            <person name="Sen D."/>
            <person name="Bhan S."/>
            <person name="Das S."/>
            <person name="Gupta A."/>
            <person name="Adhikary S.P."/>
            <person name="Tripathy S."/>
        </authorList>
    </citation>
    <scope>NUCLEOTIDE SEQUENCE</scope>
    <source>
        <strain evidence="13">VB521301</strain>
    </source>
</reference>
<dbReference type="PROSITE" id="PS00591">
    <property type="entry name" value="GH10_1"/>
    <property type="match status" value="1"/>
</dbReference>
<dbReference type="InterPro" id="IPR001000">
    <property type="entry name" value="GH10_dom"/>
</dbReference>
<evidence type="ECO:0000313" key="14">
    <source>
        <dbReference type="Proteomes" id="UP000029738"/>
    </source>
</evidence>
<evidence type="ECO:0000256" key="3">
    <source>
        <dbReference type="ARBA" id="ARBA00022651"/>
    </source>
</evidence>
<evidence type="ECO:0000256" key="9">
    <source>
        <dbReference type="PROSITE-ProRule" id="PRU10061"/>
    </source>
</evidence>
<evidence type="ECO:0000256" key="8">
    <source>
        <dbReference type="ARBA" id="ARBA00023326"/>
    </source>
</evidence>
<dbReference type="PRINTS" id="PR00134">
    <property type="entry name" value="GLHYDRLASE10"/>
</dbReference>
<comment type="catalytic activity">
    <reaction evidence="1 10">
        <text>Endohydrolysis of (1-&gt;4)-beta-D-xylosidic linkages in xylans.</text>
        <dbReference type="EC" id="3.2.1.8"/>
    </reaction>
</comment>
<evidence type="ECO:0000256" key="7">
    <source>
        <dbReference type="ARBA" id="ARBA00023295"/>
    </source>
</evidence>
<evidence type="ECO:0000256" key="1">
    <source>
        <dbReference type="ARBA" id="ARBA00000681"/>
    </source>
</evidence>
<keyword evidence="8 10" id="KW-0624">Polysaccharide degradation</keyword>
<dbReference type="InterPro" id="IPR031158">
    <property type="entry name" value="GH10_AS"/>
</dbReference>
<dbReference type="STRING" id="1479485.DA73_0204345"/>
<dbReference type="GO" id="GO:0045493">
    <property type="term" value="P:xylan catabolic process"/>
    <property type="evidence" value="ECO:0007669"/>
    <property type="project" value="UniProtKB-KW"/>
</dbReference>
<keyword evidence="3" id="KW-0858">Xylan degradation</keyword>
<dbReference type="Proteomes" id="UP000029738">
    <property type="component" value="Unassembled WGS sequence"/>
</dbReference>
<evidence type="ECO:0000259" key="11">
    <source>
        <dbReference type="PROSITE" id="PS51760"/>
    </source>
</evidence>
<keyword evidence="4" id="KW-0732">Signal</keyword>
<comment type="caution">
    <text evidence="13">The sequence shown here is derived from an EMBL/GenBank/DDBJ whole genome shotgun (WGS) entry which is preliminary data.</text>
</comment>
<evidence type="ECO:0000256" key="10">
    <source>
        <dbReference type="RuleBase" id="RU361174"/>
    </source>
</evidence>
<dbReference type="InterPro" id="IPR044846">
    <property type="entry name" value="GH10"/>
</dbReference>
<dbReference type="Gene3D" id="3.20.20.80">
    <property type="entry name" value="Glycosidases"/>
    <property type="match status" value="1"/>
</dbReference>
<dbReference type="PROSITE" id="PS51760">
    <property type="entry name" value="GH10_2"/>
    <property type="match status" value="1"/>
</dbReference>
<dbReference type="OrthoDB" id="9809277at2"/>
<dbReference type="SMART" id="SM00633">
    <property type="entry name" value="Glyco_10"/>
    <property type="match status" value="1"/>
</dbReference>
<dbReference type="PANTHER" id="PTHR31490:SF88">
    <property type="entry name" value="BETA-XYLANASE"/>
    <property type="match status" value="1"/>
</dbReference>
<evidence type="ECO:0000256" key="6">
    <source>
        <dbReference type="ARBA" id="ARBA00023277"/>
    </source>
</evidence>
<proteinExistence type="inferred from homology"/>
<dbReference type="GO" id="GO:0031176">
    <property type="term" value="F:endo-1,4-beta-xylanase activity"/>
    <property type="evidence" value="ECO:0007669"/>
    <property type="project" value="UniProtKB-EC"/>
</dbReference>
<evidence type="ECO:0000256" key="5">
    <source>
        <dbReference type="ARBA" id="ARBA00022801"/>
    </source>
</evidence>
<dbReference type="RefSeq" id="WP_038089927.1">
    <property type="nucleotide sequence ID" value="NZ_JHEG04000001.1"/>
</dbReference>
<dbReference type="EC" id="3.2.1.8" evidence="10"/>
<evidence type="ECO:0000256" key="4">
    <source>
        <dbReference type="ARBA" id="ARBA00022729"/>
    </source>
</evidence>
<dbReference type="PANTHER" id="PTHR31490">
    <property type="entry name" value="GLYCOSYL HYDROLASE"/>
    <property type="match status" value="1"/>
</dbReference>
<dbReference type="EMBL" id="JHEG04000001">
    <property type="protein sequence ID" value="KAF3888361.1"/>
    <property type="molecule type" value="Genomic_DNA"/>
</dbReference>